<dbReference type="Proteomes" id="UP000007648">
    <property type="component" value="Unassembled WGS sequence"/>
</dbReference>
<dbReference type="PANTHER" id="PTHR12062">
    <property type="entry name" value="N-ACETYLGLUCOSAMINYLTRANSFERASE VI"/>
    <property type="match status" value="1"/>
</dbReference>
<keyword evidence="3" id="KW-0808">Transferase</keyword>
<accession>G3VFW6</accession>
<dbReference type="GO" id="GO:0006487">
    <property type="term" value="P:protein N-linked glycosylation"/>
    <property type="evidence" value="ECO:0007669"/>
    <property type="project" value="TreeGrafter"/>
</dbReference>
<dbReference type="Pfam" id="PF04666">
    <property type="entry name" value="MGAT4_cons"/>
    <property type="match status" value="1"/>
</dbReference>
<dbReference type="InterPro" id="IPR006759">
    <property type="entry name" value="Glyco_transf_54"/>
</dbReference>
<dbReference type="Pfam" id="PF23524">
    <property type="entry name" value="MGAT4A_C"/>
    <property type="match status" value="1"/>
</dbReference>
<evidence type="ECO:0000313" key="8">
    <source>
        <dbReference type="Proteomes" id="UP000007648"/>
    </source>
</evidence>
<dbReference type="HOGENOM" id="CLU_027046_3_0_1"/>
<evidence type="ECO:0000313" key="7">
    <source>
        <dbReference type="Ensembl" id="ENSSHAP00000002070.1"/>
    </source>
</evidence>
<dbReference type="GO" id="GO:0005793">
    <property type="term" value="C:endoplasmic reticulum-Golgi intermediate compartment"/>
    <property type="evidence" value="ECO:0007669"/>
    <property type="project" value="TreeGrafter"/>
</dbReference>
<proteinExistence type="predicted"/>
<keyword evidence="2" id="KW-0328">Glycosyltransferase</keyword>
<dbReference type="InParanoid" id="G3VFW6"/>
<evidence type="ECO:0000259" key="6">
    <source>
        <dbReference type="Pfam" id="PF23524"/>
    </source>
</evidence>
<dbReference type="CTD" id="152586"/>
<gene>
    <name evidence="7" type="primary">MGAT4D</name>
</gene>
<dbReference type="InterPro" id="IPR056576">
    <property type="entry name" value="MGAT4_A/B/C_C"/>
</dbReference>
<feature type="domain" description="MGAT4 conserved region" evidence="5">
    <location>
        <begin position="102"/>
        <end position="377"/>
    </location>
</feature>
<dbReference type="GO" id="GO:0005795">
    <property type="term" value="C:Golgi stack"/>
    <property type="evidence" value="ECO:0007669"/>
    <property type="project" value="TreeGrafter"/>
</dbReference>
<dbReference type="GeneTree" id="ENSGT00940000161998"/>
<reference evidence="7" key="2">
    <citation type="submission" date="2025-08" db="UniProtKB">
        <authorList>
            <consortium name="Ensembl"/>
        </authorList>
    </citation>
    <scope>IDENTIFICATION</scope>
</reference>
<dbReference type="Ensembl" id="ENSSHAT00000002093.2">
    <property type="protein sequence ID" value="ENSSHAP00000002070.1"/>
    <property type="gene ID" value="ENSSHAG00000001841.2"/>
</dbReference>
<dbReference type="RefSeq" id="XP_003774404.2">
    <property type="nucleotide sequence ID" value="XM_003774356.3"/>
</dbReference>
<feature type="chain" id="PRO_5003457793" evidence="4">
    <location>
        <begin position="26"/>
        <end position="535"/>
    </location>
</feature>
<dbReference type="AlphaFoldDB" id="G3VFW6"/>
<dbReference type="GeneID" id="100916939"/>
<keyword evidence="8" id="KW-1185">Reference proteome</keyword>
<dbReference type="PANTHER" id="PTHR12062:SF10">
    <property type="entry name" value="ALPHA-1,3-MANNOSYL-GLYCOPROTEIN 4-BETA-N-ACETYLGLUCOSAMINYLTRANSFERASE-LIKE PROTEIN MGAT4D"/>
    <property type="match status" value="1"/>
</dbReference>
<dbReference type="STRING" id="9305.ENSSHAP00000002070"/>
<feature type="signal peptide" evidence="4">
    <location>
        <begin position="1"/>
        <end position="25"/>
    </location>
</feature>
<evidence type="ECO:0000256" key="4">
    <source>
        <dbReference type="SAM" id="SignalP"/>
    </source>
</evidence>
<evidence type="ECO:0000256" key="1">
    <source>
        <dbReference type="ARBA" id="ARBA00004922"/>
    </source>
</evidence>
<dbReference type="GO" id="GO:0008375">
    <property type="term" value="F:acetylglucosaminyltransferase activity"/>
    <property type="evidence" value="ECO:0007669"/>
    <property type="project" value="TreeGrafter"/>
</dbReference>
<sequence length="535" mass="61793">MRFKQVSLFALLTLGAFLSLSWLSAEWSRWSGYDAKTYRNQILKVQERLLFLQEENKKRSLELSNALNQIKCTTSDRTVSATELEGGMNLKTLGFSNFDFMKLNSLYYHLPHLRSHENNIYPNIIFGKNKTGVSVVMGIPTIKREKESYLIQTLNSLFFQMSTLEEEDCLVVIFVAEVDETYINDLAKIIKARFPKEVDSGVLEMISPPAFYYPSFSDIKLTFGDSEKRVRWRTKQNLDYSFLMLYAQEKGKFYLQLEDDIIAKPKYFTAMKDFALGQTSDWIVLEFSKLGFIGKLFKTKDLPLIVQFLIMFHKDKPVDWLLDHLFYVKICHPEKDNLHCEKQKQMLRIQYKPSLFQHVGRYSSLSGKIQNLKDVDFGKNELYPIHANPPAILRTSLKAHEQYSLENAYLRRGFFWAISPKAGNYILIQFHNPLNIKEYVFASGNVQHPGDKLFNTIVEILPENETDFLSNLLRNGSNFNYEATSNGFLKIDTFEDGVAQGIINPAAGKIKAFRLTVLSDSSVWAVIDEIFIKTN</sequence>
<organism evidence="7 8">
    <name type="scientific">Sarcophilus harrisii</name>
    <name type="common">Tasmanian devil</name>
    <name type="synonym">Sarcophilus laniarius</name>
    <dbReference type="NCBI Taxonomy" id="9305"/>
    <lineage>
        <taxon>Eukaryota</taxon>
        <taxon>Metazoa</taxon>
        <taxon>Chordata</taxon>
        <taxon>Craniata</taxon>
        <taxon>Vertebrata</taxon>
        <taxon>Euteleostomi</taxon>
        <taxon>Mammalia</taxon>
        <taxon>Metatheria</taxon>
        <taxon>Dasyuromorphia</taxon>
        <taxon>Dasyuridae</taxon>
        <taxon>Sarcophilus</taxon>
    </lineage>
</organism>
<protein>
    <submittedName>
        <fullName evidence="7">MGAT4 family member D</fullName>
    </submittedName>
</protein>
<evidence type="ECO:0000256" key="3">
    <source>
        <dbReference type="ARBA" id="ARBA00022679"/>
    </source>
</evidence>
<keyword evidence="4" id="KW-0732">Signal</keyword>
<comment type="pathway">
    <text evidence="1">Protein modification; protein glycosylation.</text>
</comment>
<reference evidence="7" key="3">
    <citation type="submission" date="2025-09" db="UniProtKB">
        <authorList>
            <consortium name="Ensembl"/>
        </authorList>
    </citation>
    <scope>IDENTIFICATION</scope>
</reference>
<dbReference type="KEGG" id="shr:100916939"/>
<evidence type="ECO:0000256" key="2">
    <source>
        <dbReference type="ARBA" id="ARBA00022676"/>
    </source>
</evidence>
<dbReference type="GO" id="GO:0005783">
    <property type="term" value="C:endoplasmic reticulum"/>
    <property type="evidence" value="ECO:0007669"/>
    <property type="project" value="TreeGrafter"/>
</dbReference>
<evidence type="ECO:0000259" key="5">
    <source>
        <dbReference type="Pfam" id="PF04666"/>
    </source>
</evidence>
<dbReference type="InterPro" id="IPR057279">
    <property type="entry name" value="MGAT4"/>
</dbReference>
<reference evidence="7 8" key="1">
    <citation type="journal article" date="2011" name="Proc. Natl. Acad. Sci. U.S.A.">
        <title>Genetic diversity and population structure of the endangered marsupial Sarcophilus harrisii (Tasmanian devil).</title>
        <authorList>
            <person name="Miller W."/>
            <person name="Hayes V.M."/>
            <person name="Ratan A."/>
            <person name="Petersen D.C."/>
            <person name="Wittekindt N.E."/>
            <person name="Miller J."/>
            <person name="Walenz B."/>
            <person name="Knight J."/>
            <person name="Qi J."/>
            <person name="Zhao F."/>
            <person name="Wang Q."/>
            <person name="Bedoya-Reina O.C."/>
            <person name="Katiyar N."/>
            <person name="Tomsho L.P."/>
            <person name="Kasson L.M."/>
            <person name="Hardie R.A."/>
            <person name="Woodbridge P."/>
            <person name="Tindall E.A."/>
            <person name="Bertelsen M.F."/>
            <person name="Dixon D."/>
            <person name="Pyecroft S."/>
            <person name="Helgen K.M."/>
            <person name="Lesk A.M."/>
            <person name="Pringle T.H."/>
            <person name="Patterson N."/>
            <person name="Zhang Y."/>
            <person name="Kreiss A."/>
            <person name="Woods G.M."/>
            <person name="Jones M.E."/>
            <person name="Schuster S.C."/>
        </authorList>
    </citation>
    <scope>NUCLEOTIDE SEQUENCE [LARGE SCALE GENOMIC DNA]</scope>
</reference>
<feature type="domain" description="MGAT4 A/B/C C-terminal" evidence="6">
    <location>
        <begin position="393"/>
        <end position="529"/>
    </location>
</feature>
<dbReference type="OrthoDB" id="2016523at2759"/>
<name>G3VFW6_SARHA</name>
<dbReference type="OMA" id="ICHPEKD"/>
<dbReference type="eggNOG" id="ENOG502QPQJ">
    <property type="taxonomic scope" value="Eukaryota"/>
</dbReference>